<dbReference type="OMA" id="YLNYQFF"/>
<evidence type="ECO:0000313" key="14">
    <source>
        <dbReference type="Proteomes" id="UP000026915"/>
    </source>
</evidence>
<dbReference type="eggNOG" id="KOG3856">
    <property type="taxonomic scope" value="Eukaryota"/>
</dbReference>
<comment type="similarity">
    <text evidence="3">Belongs to the EAF6 family.</text>
</comment>
<feature type="coiled-coil region" evidence="9">
    <location>
        <begin position="16"/>
        <end position="43"/>
    </location>
</feature>
<comment type="similarity">
    <text evidence="2">Belongs to the RUS1 family.</text>
</comment>
<dbReference type="Gramene" id="EOX94463">
    <property type="protein sequence ID" value="EOX94463"/>
    <property type="gene ID" value="TCM_004048"/>
</dbReference>
<feature type="region of interest" description="Disordered" evidence="10">
    <location>
        <begin position="95"/>
        <end position="148"/>
    </location>
</feature>
<dbReference type="Proteomes" id="UP000026915">
    <property type="component" value="Chromosome 1"/>
</dbReference>
<dbReference type="InterPro" id="IPR006968">
    <property type="entry name" value="RUS_fam"/>
</dbReference>
<evidence type="ECO:0000256" key="5">
    <source>
        <dbReference type="ARBA" id="ARBA00023015"/>
    </source>
</evidence>
<sequence>MDHDGQRGSSTPSVVLPSLLSKRAKLQEELRNIERQVYDMETSYLQDPSQCGNVLKGFEGFLSSSKNTALLKRSRKFQPEDRLFSLSSVTSPAAEEIAAGRDDGKSDYGPGRPKGGGYFANGQGKPKKGRAREAKRMRHSSEPDFDYDDDPDVAPSLFRFLCSDFPRLSRREYLSYPLPPAAPALVKGILISFRMNILEKLKMQKKEPDEGKAPKVEVPVHWLETSDSVTRRYEFEPDGYLSVKVVNDSRPVYHRVVESFLNKFFPSGYPYSVNEGYLRYTQFRALQHLSSAALSVLSTQSLLFAAGLRPTPAQATAVSWILKDGMQHMGKLICSNLGARMDSEPKRWRILADVLYDLGTGLEVLSPLCPHLFLEVAGLGNFAKGMAVVAARATRLPIYSSFAKEGNLSDLFAKGEAISTLFNVVGIGVGIQLAATLCSSMQGKLVVGPLLSIIHVYSVVEEMRAAPVNTLNPQRTAMIVADFLKTGKVSGPADLRYREDLLFPGRLIEDAGNVKVGRALHKVVKPSKLNEWKEMFPEEKFVLSHGNKWCDMLLEHNATAEDALRGWLVAAFAARMEKSLNEPIGSVLQDAYDRMNTMFTPFLSELQAKGWHTDRFLDGTGSRFVF</sequence>
<dbReference type="FunCoup" id="A0A061DWS4">
    <property type="interactions" value="489"/>
</dbReference>
<organism evidence="13 14">
    <name type="scientific">Theobroma cacao</name>
    <name type="common">Cacao</name>
    <name type="synonym">Cocoa</name>
    <dbReference type="NCBI Taxonomy" id="3641"/>
    <lineage>
        <taxon>Eukaryota</taxon>
        <taxon>Viridiplantae</taxon>
        <taxon>Streptophyta</taxon>
        <taxon>Embryophyta</taxon>
        <taxon>Tracheophyta</taxon>
        <taxon>Spermatophyta</taxon>
        <taxon>Magnoliopsida</taxon>
        <taxon>eudicotyledons</taxon>
        <taxon>Gunneridae</taxon>
        <taxon>Pentapetalae</taxon>
        <taxon>rosids</taxon>
        <taxon>malvids</taxon>
        <taxon>Malvales</taxon>
        <taxon>Malvaceae</taxon>
        <taxon>Byttnerioideae</taxon>
        <taxon>Theobroma</taxon>
    </lineage>
</organism>
<name>A0A061DWS4_THECC</name>
<evidence type="ECO:0000256" key="7">
    <source>
        <dbReference type="ARBA" id="ARBA00023163"/>
    </source>
</evidence>
<evidence type="ECO:0000256" key="9">
    <source>
        <dbReference type="SAM" id="Coils"/>
    </source>
</evidence>
<proteinExistence type="inferred from homology"/>
<keyword evidence="5" id="KW-0805">Transcription regulation</keyword>
<dbReference type="GO" id="GO:0006325">
    <property type="term" value="P:chromatin organization"/>
    <property type="evidence" value="ECO:0007669"/>
    <property type="project" value="UniProtKB-KW"/>
</dbReference>
<feature type="domain" description="Protein root UVB sensitive/RUS" evidence="11">
    <location>
        <begin position="254"/>
        <end position="486"/>
    </location>
</feature>
<dbReference type="AlphaFoldDB" id="A0A061DWS4"/>
<feature type="compositionally biased region" description="Basic and acidic residues" evidence="10">
    <location>
        <begin position="131"/>
        <end position="142"/>
    </location>
</feature>
<keyword evidence="8" id="KW-0539">Nucleus</keyword>
<gene>
    <name evidence="13" type="ORF">TCM_004048</name>
</gene>
<dbReference type="GO" id="GO:0010224">
    <property type="term" value="P:response to UV-B"/>
    <property type="evidence" value="ECO:0000318"/>
    <property type="project" value="GO_Central"/>
</dbReference>
<comment type="subcellular location">
    <subcellularLocation>
        <location evidence="1">Nucleus</location>
    </subcellularLocation>
</comment>
<dbReference type="GO" id="GO:0009926">
    <property type="term" value="P:auxin polar transport"/>
    <property type="evidence" value="ECO:0000318"/>
    <property type="project" value="GO_Central"/>
</dbReference>
<dbReference type="Pfam" id="PF24160">
    <property type="entry name" value="UVB_sens_C"/>
    <property type="match status" value="1"/>
</dbReference>
<keyword evidence="4" id="KW-0156">Chromatin regulator</keyword>
<keyword evidence="7" id="KW-0804">Transcription</keyword>
<keyword evidence="6 9" id="KW-0175">Coiled coil</keyword>
<evidence type="ECO:0000259" key="11">
    <source>
        <dbReference type="Pfam" id="PF04884"/>
    </source>
</evidence>
<dbReference type="PANTHER" id="PTHR12770:SF5">
    <property type="entry name" value="PROTEIN ROOT UVB SENSITIVE 2, CHLOROPLASTIC"/>
    <property type="match status" value="1"/>
</dbReference>
<evidence type="ECO:0000256" key="1">
    <source>
        <dbReference type="ARBA" id="ARBA00004123"/>
    </source>
</evidence>
<evidence type="ECO:0000256" key="10">
    <source>
        <dbReference type="SAM" id="MobiDB-lite"/>
    </source>
</evidence>
<dbReference type="GO" id="GO:0005634">
    <property type="term" value="C:nucleus"/>
    <property type="evidence" value="ECO:0007669"/>
    <property type="project" value="UniProtKB-SubCell"/>
</dbReference>
<dbReference type="HOGENOM" id="CLU_015325_2_1_1"/>
<evidence type="ECO:0000256" key="8">
    <source>
        <dbReference type="ARBA" id="ARBA00023242"/>
    </source>
</evidence>
<dbReference type="eggNOG" id="KOG4249">
    <property type="taxonomic scope" value="Eukaryota"/>
</dbReference>
<evidence type="ECO:0000256" key="3">
    <source>
        <dbReference type="ARBA" id="ARBA00010916"/>
    </source>
</evidence>
<dbReference type="GO" id="GO:0000123">
    <property type="term" value="C:histone acetyltransferase complex"/>
    <property type="evidence" value="ECO:0007669"/>
    <property type="project" value="InterPro"/>
</dbReference>
<dbReference type="InParanoid" id="A0A061DWS4"/>
<dbReference type="PANTHER" id="PTHR12770">
    <property type="entry name" value="RUS1 FAMILY PROTEIN C16ORF58"/>
    <property type="match status" value="1"/>
</dbReference>
<dbReference type="InterPro" id="IPR055412">
    <property type="entry name" value="UVB_sens_C"/>
</dbReference>
<dbReference type="Pfam" id="PF04884">
    <property type="entry name" value="UVB_sens_prot"/>
    <property type="match status" value="1"/>
</dbReference>
<keyword evidence="14" id="KW-1185">Reference proteome</keyword>
<dbReference type="EMBL" id="CM001879">
    <property type="protein sequence ID" value="EOX94463.1"/>
    <property type="molecule type" value="Genomic_DNA"/>
</dbReference>
<dbReference type="Pfam" id="PF09340">
    <property type="entry name" value="NuA4"/>
    <property type="match status" value="1"/>
</dbReference>
<accession>A0A061DWS4</accession>
<dbReference type="InterPro" id="IPR015418">
    <property type="entry name" value="Eaf6"/>
</dbReference>
<evidence type="ECO:0000256" key="4">
    <source>
        <dbReference type="ARBA" id="ARBA00022853"/>
    </source>
</evidence>
<dbReference type="InterPro" id="IPR054549">
    <property type="entry name" value="UVB_sens_RUS_dom"/>
</dbReference>
<evidence type="ECO:0008006" key="15">
    <source>
        <dbReference type="Google" id="ProtNLM"/>
    </source>
</evidence>
<evidence type="ECO:0000256" key="2">
    <source>
        <dbReference type="ARBA" id="ARBA00007558"/>
    </source>
</evidence>
<evidence type="ECO:0000256" key="6">
    <source>
        <dbReference type="ARBA" id="ARBA00023054"/>
    </source>
</evidence>
<evidence type="ECO:0000313" key="13">
    <source>
        <dbReference type="EMBL" id="EOX94463.1"/>
    </source>
</evidence>
<feature type="domain" description="Root UVB sensitive protein C-terminal" evidence="12">
    <location>
        <begin position="508"/>
        <end position="617"/>
    </location>
</feature>
<protein>
    <recommendedName>
        <fullName evidence="15">Protein root UVB sensitive 2, chloroplastic</fullName>
    </recommendedName>
</protein>
<evidence type="ECO:0000259" key="12">
    <source>
        <dbReference type="Pfam" id="PF24160"/>
    </source>
</evidence>
<reference evidence="13 14" key="1">
    <citation type="journal article" date="2013" name="Genome Biol.">
        <title>The genome sequence of the most widely cultivated cacao type and its use to identify candidate genes regulating pod color.</title>
        <authorList>
            <person name="Motamayor J.C."/>
            <person name="Mockaitis K."/>
            <person name="Schmutz J."/>
            <person name="Haiminen N."/>
            <person name="Iii D.L."/>
            <person name="Cornejo O."/>
            <person name="Findley S.D."/>
            <person name="Zheng P."/>
            <person name="Utro F."/>
            <person name="Royaert S."/>
            <person name="Saski C."/>
            <person name="Jenkins J."/>
            <person name="Podicheti R."/>
            <person name="Zhao M."/>
            <person name="Scheffler B.E."/>
            <person name="Stack J.C."/>
            <person name="Feltus F.A."/>
            <person name="Mustiga G.M."/>
            <person name="Amores F."/>
            <person name="Phillips W."/>
            <person name="Marelli J.P."/>
            <person name="May G.D."/>
            <person name="Shapiro H."/>
            <person name="Ma J."/>
            <person name="Bustamante C.D."/>
            <person name="Schnell R.J."/>
            <person name="Main D."/>
            <person name="Gilbert D."/>
            <person name="Parida L."/>
            <person name="Kuhn D.N."/>
        </authorList>
    </citation>
    <scope>NUCLEOTIDE SEQUENCE [LARGE SCALE GENOMIC DNA]</scope>
    <source>
        <strain evidence="14">cv. Matina 1-6</strain>
    </source>
</reference>